<evidence type="ECO:0008006" key="3">
    <source>
        <dbReference type="Google" id="ProtNLM"/>
    </source>
</evidence>
<evidence type="ECO:0000313" key="2">
    <source>
        <dbReference type="Proteomes" id="UP000825123"/>
    </source>
</evidence>
<dbReference type="AlphaFoldDB" id="A0A8D5ZK85"/>
<dbReference type="SUPFAM" id="SSF55961">
    <property type="entry name" value="Bet v1-like"/>
    <property type="match status" value="1"/>
</dbReference>
<dbReference type="InterPro" id="IPR023393">
    <property type="entry name" value="START-like_dom_sf"/>
</dbReference>
<dbReference type="EMBL" id="AP024597">
    <property type="protein sequence ID" value="BCU70982.1"/>
    <property type="molecule type" value="Genomic_DNA"/>
</dbReference>
<dbReference type="Gene3D" id="3.30.530.20">
    <property type="match status" value="1"/>
</dbReference>
<dbReference type="InterPro" id="IPR021578">
    <property type="entry name" value="STK_08120-like"/>
</dbReference>
<name>A0A8D5ZK85_9CREN</name>
<keyword evidence="2" id="KW-1185">Reference proteome</keyword>
<organism evidence="1 2">
    <name type="scientific">Stygiolobus caldivivus</name>
    <dbReference type="NCBI Taxonomy" id="2824673"/>
    <lineage>
        <taxon>Archaea</taxon>
        <taxon>Thermoproteota</taxon>
        <taxon>Thermoprotei</taxon>
        <taxon>Sulfolobales</taxon>
        <taxon>Sulfolobaceae</taxon>
        <taxon>Stygiolobus</taxon>
    </lineage>
</organism>
<dbReference type="KEGG" id="csty:KN1_22790"/>
<gene>
    <name evidence="1" type="ORF">KN1_22790</name>
</gene>
<evidence type="ECO:0000313" key="1">
    <source>
        <dbReference type="EMBL" id="BCU70982.1"/>
    </source>
</evidence>
<proteinExistence type="predicted"/>
<reference evidence="1 2" key="1">
    <citation type="submission" date="2021-04" db="EMBL/GenBank/DDBJ databases">
        <title>Complete genome sequence of Stygiolobus sp. KN-1.</title>
        <authorList>
            <person name="Nakamura K."/>
            <person name="Sakai H."/>
            <person name="Kurosawa N."/>
        </authorList>
    </citation>
    <scope>NUCLEOTIDE SEQUENCE [LARGE SCALE GENOMIC DNA]</scope>
    <source>
        <strain evidence="1 2">KN-1</strain>
    </source>
</reference>
<protein>
    <recommendedName>
        <fullName evidence="3">DUF3211 domain-containing protein</fullName>
    </recommendedName>
</protein>
<dbReference type="Pfam" id="PF11485">
    <property type="entry name" value="STK_08120-like"/>
    <property type="match status" value="1"/>
</dbReference>
<dbReference type="Proteomes" id="UP000825123">
    <property type="component" value="Chromosome"/>
</dbReference>
<sequence length="134" mass="15287">MKLEKEVKISHEIDVVLRILSDPSFLIPRIFPNVTSIKVHEDTFDVEGKLVVTSYHVSGRVFVGSSEIRYVYDSDKGGGVLRINKVNDNTIRITLEHDGTLLARLGYPAVNSNLNKLEKNLDEEIRLERIKRKI</sequence>
<accession>A0A8D5ZK85</accession>